<evidence type="ECO:0000313" key="1">
    <source>
        <dbReference type="EMBL" id="BAR96259.1"/>
    </source>
</evidence>
<organism evidence="1 2">
    <name type="scientific">Prevotella intermedia</name>
    <dbReference type="NCBI Taxonomy" id="28131"/>
    <lineage>
        <taxon>Bacteria</taxon>
        <taxon>Pseudomonadati</taxon>
        <taxon>Bacteroidota</taxon>
        <taxon>Bacteroidia</taxon>
        <taxon>Bacteroidales</taxon>
        <taxon>Prevotellaceae</taxon>
        <taxon>Prevotella</taxon>
    </lineage>
</organism>
<protein>
    <submittedName>
        <fullName evidence="1">Uncharacterized protein</fullName>
    </submittedName>
</protein>
<sequence length="37" mass="4360">MRTSILLHPSKLKTQFSSARNFAYILYYIGEKQARKV</sequence>
<name>A0AAD1F7I6_PREIN</name>
<reference evidence="1 2" key="1">
    <citation type="submission" date="2015-07" db="EMBL/GenBank/DDBJ databases">
        <title>Complete genome sequence of Prevotella intermedia strain 17-2.</title>
        <authorList>
            <person name="Nambu T."/>
        </authorList>
    </citation>
    <scope>NUCLEOTIDE SEQUENCE [LARGE SCALE GENOMIC DNA]</scope>
    <source>
        <strain evidence="1 2">17-2</strain>
    </source>
</reference>
<gene>
    <name evidence="1" type="ORF">PI172_1531</name>
</gene>
<dbReference type="Proteomes" id="UP000067008">
    <property type="component" value="Chromosome 2"/>
</dbReference>
<evidence type="ECO:0000313" key="2">
    <source>
        <dbReference type="Proteomes" id="UP000067008"/>
    </source>
</evidence>
<proteinExistence type="predicted"/>
<dbReference type="EMBL" id="AP014925">
    <property type="protein sequence ID" value="BAR96259.1"/>
    <property type="molecule type" value="Genomic_DNA"/>
</dbReference>
<dbReference type="AlphaFoldDB" id="A0AAD1F7I6"/>
<accession>A0AAD1F7I6</accession>